<feature type="region of interest" description="Disordered" evidence="1">
    <location>
        <begin position="94"/>
        <end position="129"/>
    </location>
</feature>
<sequence length="168" mass="19272">MSRIQTSKKKKEGMKQHELATLGEQLEKLSAKFKAIEEQEVDHLEVVATELKEELNQISPFGTKEVLNRVITFHQNKEEERRLKTLRKEKIFETENEDFDAPPLPPLKRKNAASHSSSAKKLKVDAVKETHGGQPSLLQKIGIQDVTTWRERLYLASIKRPCSLTSQK</sequence>
<evidence type="ECO:0000313" key="3">
    <source>
        <dbReference type="Proteomes" id="UP000321947"/>
    </source>
</evidence>
<reference evidence="2 3" key="1">
    <citation type="submission" date="2019-08" db="EMBL/GenBank/DDBJ databases">
        <title>Draft genome sequences of two oriental melons (Cucumis melo L. var makuwa).</title>
        <authorList>
            <person name="Kwon S.-Y."/>
        </authorList>
    </citation>
    <scope>NUCLEOTIDE SEQUENCE [LARGE SCALE GENOMIC DNA]</scope>
    <source>
        <strain evidence="3">cv. Chang Bougi</strain>
        <tissue evidence="2">Leaf</tissue>
    </source>
</reference>
<protein>
    <submittedName>
        <fullName evidence="2">Uncharacterized protein</fullName>
    </submittedName>
</protein>
<dbReference type="AlphaFoldDB" id="A0A5D3CLC9"/>
<dbReference type="Proteomes" id="UP000321947">
    <property type="component" value="Unassembled WGS sequence"/>
</dbReference>
<accession>A0A5D3CLC9</accession>
<comment type="caution">
    <text evidence="2">The sequence shown here is derived from an EMBL/GenBank/DDBJ whole genome shotgun (WGS) entry which is preliminary data.</text>
</comment>
<gene>
    <name evidence="2" type="ORF">E5676_scaffold177G001590</name>
</gene>
<proteinExistence type="predicted"/>
<name>A0A5D3CLC9_CUCMM</name>
<dbReference type="EMBL" id="SSTD01010378">
    <property type="protein sequence ID" value="TYK11974.1"/>
    <property type="molecule type" value="Genomic_DNA"/>
</dbReference>
<evidence type="ECO:0000313" key="2">
    <source>
        <dbReference type="EMBL" id="TYK11974.1"/>
    </source>
</evidence>
<organism evidence="2 3">
    <name type="scientific">Cucumis melo var. makuwa</name>
    <name type="common">Oriental melon</name>
    <dbReference type="NCBI Taxonomy" id="1194695"/>
    <lineage>
        <taxon>Eukaryota</taxon>
        <taxon>Viridiplantae</taxon>
        <taxon>Streptophyta</taxon>
        <taxon>Embryophyta</taxon>
        <taxon>Tracheophyta</taxon>
        <taxon>Spermatophyta</taxon>
        <taxon>Magnoliopsida</taxon>
        <taxon>eudicotyledons</taxon>
        <taxon>Gunneridae</taxon>
        <taxon>Pentapetalae</taxon>
        <taxon>rosids</taxon>
        <taxon>fabids</taxon>
        <taxon>Cucurbitales</taxon>
        <taxon>Cucurbitaceae</taxon>
        <taxon>Benincaseae</taxon>
        <taxon>Cucumis</taxon>
    </lineage>
</organism>
<evidence type="ECO:0000256" key="1">
    <source>
        <dbReference type="SAM" id="MobiDB-lite"/>
    </source>
</evidence>